<evidence type="ECO:0000313" key="10">
    <source>
        <dbReference type="Proteomes" id="UP000054270"/>
    </source>
</evidence>
<name>A0A0D2PHS6_HYPSF</name>
<dbReference type="GO" id="GO:0016052">
    <property type="term" value="P:carbohydrate catabolic process"/>
    <property type="evidence" value="ECO:0007669"/>
    <property type="project" value="TreeGrafter"/>
</dbReference>
<dbReference type="HAMAP" id="MF_00114">
    <property type="entry name" value="DeoC_type1"/>
    <property type="match status" value="1"/>
</dbReference>
<dbReference type="EC" id="4.1.2.4" evidence="2"/>
<dbReference type="SMART" id="SM01133">
    <property type="entry name" value="DeoC"/>
    <property type="match status" value="1"/>
</dbReference>
<dbReference type="AlphaFoldDB" id="A0A0D2PHS6"/>
<dbReference type="OMA" id="MNACIPP"/>
<dbReference type="SUPFAM" id="SSF51569">
    <property type="entry name" value="Aldolase"/>
    <property type="match status" value="1"/>
</dbReference>
<dbReference type="OrthoDB" id="70823at2759"/>
<evidence type="ECO:0000256" key="3">
    <source>
        <dbReference type="ARBA" id="ARBA00022490"/>
    </source>
</evidence>
<dbReference type="GO" id="GO:0005737">
    <property type="term" value="C:cytoplasm"/>
    <property type="evidence" value="ECO:0007669"/>
    <property type="project" value="InterPro"/>
</dbReference>
<keyword evidence="3" id="KW-0963">Cytoplasm</keyword>
<evidence type="ECO:0000256" key="2">
    <source>
        <dbReference type="ARBA" id="ARBA00012515"/>
    </source>
</evidence>
<dbReference type="PANTHER" id="PTHR10889">
    <property type="entry name" value="DEOXYRIBOSE-PHOSPHATE ALDOLASE"/>
    <property type="match status" value="1"/>
</dbReference>
<dbReference type="CDD" id="cd00959">
    <property type="entry name" value="DeoC"/>
    <property type="match status" value="1"/>
</dbReference>
<dbReference type="Gene3D" id="3.20.20.70">
    <property type="entry name" value="Aldolase class I"/>
    <property type="match status" value="1"/>
</dbReference>
<dbReference type="Pfam" id="PF01791">
    <property type="entry name" value="DeoC"/>
    <property type="match status" value="1"/>
</dbReference>
<dbReference type="InterPro" id="IPR011343">
    <property type="entry name" value="DeoC"/>
</dbReference>
<keyword evidence="4" id="KW-0456">Lyase</keyword>
<sequence>MADRTDDEWRIFIDQKISQVLSPESRSSNAPPLASITASSDSRFPLAIDHTLLKQDATPAQIDALCDEAIEYGFKSCCVNGLYVRRVVDRLNAAHAQTIACCVVGFPLGAGSAESKALEAQCAIKDGALEIDTVLPLGLLLSTPPLYSQIYAHLRTIVQAASPVPVKVILETGLIPSSELKVAACVLAAEAGAAFVKTSTGFASGTGATTEDVSLMYRSVEYRGTVKVKASGGVRTFDACKNMFAASAERIGT</sequence>
<dbReference type="FunFam" id="3.20.20.70:FF:000044">
    <property type="entry name" value="Deoxyribose-phosphate aldolase"/>
    <property type="match status" value="1"/>
</dbReference>
<dbReference type="GO" id="GO:0004139">
    <property type="term" value="F:deoxyribose-phosphate aldolase activity"/>
    <property type="evidence" value="ECO:0007669"/>
    <property type="project" value="UniProtKB-EC"/>
</dbReference>
<dbReference type="EMBL" id="KN817576">
    <property type="protein sequence ID" value="KJA19600.1"/>
    <property type="molecule type" value="Genomic_DNA"/>
</dbReference>
<evidence type="ECO:0000256" key="6">
    <source>
        <dbReference type="ARBA" id="ARBA00032755"/>
    </source>
</evidence>
<gene>
    <name evidence="9" type="ORF">HYPSUDRAFT_189823</name>
</gene>
<evidence type="ECO:0000256" key="1">
    <source>
        <dbReference type="ARBA" id="ARBA00010936"/>
    </source>
</evidence>
<dbReference type="InterPro" id="IPR013785">
    <property type="entry name" value="Aldolase_TIM"/>
</dbReference>
<accession>A0A0D2PHS6</accession>
<dbReference type="PIRSF" id="PIRSF001357">
    <property type="entry name" value="DeoC"/>
    <property type="match status" value="1"/>
</dbReference>
<protein>
    <recommendedName>
        <fullName evidence="2">deoxyribose-phosphate aldolase</fullName>
        <ecNumber evidence="2">4.1.2.4</ecNumber>
    </recommendedName>
    <alternativeName>
        <fullName evidence="6">2-deoxy-D-ribose 5-phosphate aldolase</fullName>
    </alternativeName>
</protein>
<dbReference type="GO" id="GO:0009264">
    <property type="term" value="P:deoxyribonucleotide catabolic process"/>
    <property type="evidence" value="ECO:0007669"/>
    <property type="project" value="InterPro"/>
</dbReference>
<keyword evidence="5 8" id="KW-0704">Schiff base</keyword>
<comment type="catalytic activity">
    <reaction evidence="7">
        <text>2-deoxy-D-ribose 5-phosphate = D-glyceraldehyde 3-phosphate + acetaldehyde</text>
        <dbReference type="Rhea" id="RHEA:12821"/>
        <dbReference type="ChEBI" id="CHEBI:15343"/>
        <dbReference type="ChEBI" id="CHEBI:59776"/>
        <dbReference type="ChEBI" id="CHEBI:62877"/>
        <dbReference type="EC" id="4.1.2.4"/>
    </reaction>
</comment>
<dbReference type="InterPro" id="IPR002915">
    <property type="entry name" value="DeoC/FbaB/LacD_aldolase"/>
</dbReference>
<evidence type="ECO:0000256" key="8">
    <source>
        <dbReference type="PIRSR" id="PIRSR001357-50"/>
    </source>
</evidence>
<feature type="active site" description="Schiff-base intermediate with acetaldehyde" evidence="8">
    <location>
        <position position="197"/>
    </location>
</feature>
<comment type="similarity">
    <text evidence="1">Belongs to the DeoC/FbaB aldolase family. DeoC type 1 subfamily.</text>
</comment>
<evidence type="ECO:0000256" key="7">
    <source>
        <dbReference type="ARBA" id="ARBA00048791"/>
    </source>
</evidence>
<dbReference type="InterPro" id="IPR028581">
    <property type="entry name" value="DeoC_typeI"/>
</dbReference>
<keyword evidence="10" id="KW-1185">Reference proteome</keyword>
<evidence type="ECO:0000256" key="4">
    <source>
        <dbReference type="ARBA" id="ARBA00023239"/>
    </source>
</evidence>
<dbReference type="GO" id="GO:0046386">
    <property type="term" value="P:deoxyribose phosphate catabolic process"/>
    <property type="evidence" value="ECO:0007669"/>
    <property type="project" value="UniProtKB-UniPathway"/>
</dbReference>
<dbReference type="STRING" id="945553.A0A0D2PHS6"/>
<proteinExistence type="inferred from homology"/>
<dbReference type="Proteomes" id="UP000054270">
    <property type="component" value="Unassembled WGS sequence"/>
</dbReference>
<organism evidence="9 10">
    <name type="scientific">Hypholoma sublateritium (strain FD-334 SS-4)</name>
    <dbReference type="NCBI Taxonomy" id="945553"/>
    <lineage>
        <taxon>Eukaryota</taxon>
        <taxon>Fungi</taxon>
        <taxon>Dikarya</taxon>
        <taxon>Basidiomycota</taxon>
        <taxon>Agaricomycotina</taxon>
        <taxon>Agaricomycetes</taxon>
        <taxon>Agaricomycetidae</taxon>
        <taxon>Agaricales</taxon>
        <taxon>Agaricineae</taxon>
        <taxon>Strophariaceae</taxon>
        <taxon>Hypholoma</taxon>
    </lineage>
</organism>
<dbReference type="UniPathway" id="UPA00002">
    <property type="reaction ID" value="UER00468"/>
</dbReference>
<dbReference type="PANTHER" id="PTHR10889:SF1">
    <property type="entry name" value="DEOXYRIBOSE-PHOSPHATE ALDOLASE"/>
    <property type="match status" value="1"/>
</dbReference>
<evidence type="ECO:0000313" key="9">
    <source>
        <dbReference type="EMBL" id="KJA19600.1"/>
    </source>
</evidence>
<reference evidence="10" key="1">
    <citation type="submission" date="2014-04" db="EMBL/GenBank/DDBJ databases">
        <title>Evolutionary Origins and Diversification of the Mycorrhizal Mutualists.</title>
        <authorList>
            <consortium name="DOE Joint Genome Institute"/>
            <consortium name="Mycorrhizal Genomics Consortium"/>
            <person name="Kohler A."/>
            <person name="Kuo A."/>
            <person name="Nagy L.G."/>
            <person name="Floudas D."/>
            <person name="Copeland A."/>
            <person name="Barry K.W."/>
            <person name="Cichocki N."/>
            <person name="Veneault-Fourrey C."/>
            <person name="LaButti K."/>
            <person name="Lindquist E.A."/>
            <person name="Lipzen A."/>
            <person name="Lundell T."/>
            <person name="Morin E."/>
            <person name="Murat C."/>
            <person name="Riley R."/>
            <person name="Ohm R."/>
            <person name="Sun H."/>
            <person name="Tunlid A."/>
            <person name="Henrissat B."/>
            <person name="Grigoriev I.V."/>
            <person name="Hibbett D.S."/>
            <person name="Martin F."/>
        </authorList>
    </citation>
    <scope>NUCLEOTIDE SEQUENCE [LARGE SCALE GENOMIC DNA]</scope>
    <source>
        <strain evidence="10">FD-334 SS-4</strain>
    </source>
</reference>
<feature type="active site" description="Proton donor/acceptor" evidence="8">
    <location>
        <position position="229"/>
    </location>
</feature>
<dbReference type="NCBIfam" id="TIGR00126">
    <property type="entry name" value="deoC"/>
    <property type="match status" value="1"/>
</dbReference>
<evidence type="ECO:0000256" key="5">
    <source>
        <dbReference type="ARBA" id="ARBA00023270"/>
    </source>
</evidence>